<dbReference type="InterPro" id="IPR021049">
    <property type="entry name" value="Phage_T4_Gp40"/>
</dbReference>
<sequence>MTVLQEMTILLDGQEHLVYITELEMTDKGLKYAFGTASEGYEDVLAPHIEKCLQIQVDEQIKIYQEVSLWSMIKKFLLMLWSKK</sequence>
<dbReference type="KEGG" id="vg:10323052"/>
<dbReference type="EMBL" id="HM114315">
    <property type="protein sequence ID" value="AAT38508.1"/>
    <property type="molecule type" value="Genomic_DNA"/>
</dbReference>
<proteinExistence type="predicted"/>
<name>Q6J2M5_9CAUD</name>
<protein>
    <submittedName>
        <fullName evidence="1">Gp40 head vertex assembly chaperone</fullName>
    </submittedName>
</protein>
<keyword evidence="2" id="KW-1185">Reference proteome</keyword>
<evidence type="ECO:0000313" key="2">
    <source>
        <dbReference type="Proteomes" id="UP000000330"/>
    </source>
</evidence>
<evidence type="ECO:0000313" key="1">
    <source>
        <dbReference type="EMBL" id="AAT38508.1"/>
    </source>
</evidence>
<dbReference type="RefSeq" id="YP_004300646.1">
    <property type="nucleotide sequence ID" value="NC_015250.1"/>
</dbReference>
<dbReference type="GeneID" id="10323052"/>
<gene>
    <name evidence="1" type="primary">40</name>
    <name evidence="1" type="ORF">Acj133p065</name>
</gene>
<accession>Q6J2M5</accession>
<dbReference type="Proteomes" id="UP000000330">
    <property type="component" value="Segment"/>
</dbReference>
<dbReference type="Pfam" id="PF11113">
    <property type="entry name" value="Phage_head_chap"/>
    <property type="match status" value="1"/>
</dbReference>
<reference evidence="1 2" key="1">
    <citation type="journal article" date="2010" name="Virol. J.">
        <title>Genomes of the T4-related bacteriophages as windows on microbial genome evolution.</title>
        <authorList>
            <person name="Petrov V.M."/>
            <person name="Ratnayaka S."/>
            <person name="Nolan J.M."/>
            <person name="Miller E.S."/>
            <person name="Karam J.D."/>
        </authorList>
    </citation>
    <scope>NUCLEOTIDE SEQUENCE [LARGE SCALE GENOMIC DNA]</scope>
    <source>
        <strain evidence="1">Acj133</strain>
    </source>
</reference>
<organism evidence="1 2">
    <name type="scientific">Acinetobacter phage 133</name>
    <dbReference type="NCBI Taxonomy" id="2919552"/>
    <lineage>
        <taxon>Viruses</taxon>
        <taxon>Duplodnaviria</taxon>
        <taxon>Heunggongvirae</taxon>
        <taxon>Uroviricota</taxon>
        <taxon>Caudoviricetes</taxon>
        <taxon>Pantevenvirales</taxon>
        <taxon>Straboviridae</taxon>
        <taxon>Tevenvirinae</taxon>
        <taxon>Centumtrigintavirus</taxon>
        <taxon>Centumtrigintavirus cv133</taxon>
        <taxon>Acinetobacter virus 133</taxon>
    </lineage>
</organism>